<keyword evidence="1" id="KW-0472">Membrane</keyword>
<sequence length="325" mass="37459">MEKSNSAQKELMHQMRMYYMHQRPFDVNLGNTEFSITLHAAECEKVWSNLGWLYGKSSEEIHNIVIDAHLNPNDDLIEFIDNTHNNNNTELTFDEDDILIINNVLNLDTEEFIKSLDRIIEDSENNMEEKYVNIQNIEEPENKSDFWMLGALSLMISTPIFSQKIWERKVYFLAVLFYENGLFVIGKLIPKGSLVFPGTLFCTRRRRGLVAASGRPRRESNPAGLVFGGLLFVNLVFIFWSLLGVDFDWIVEIKIYLLLLSYFCILETSSGFKITDSSRQDPTYVFPTSSADIITCIVSISFMLNTCNQLYRAARSKCEEIAYKA</sequence>
<keyword evidence="1" id="KW-0812">Transmembrane</keyword>
<reference evidence="2 3" key="1">
    <citation type="submission" date="2018-06" db="EMBL/GenBank/DDBJ databases">
        <title>Comparative genomics reveals the genomic features of Rhizophagus irregularis, R. cerebriforme, R. diaphanum and Gigaspora rosea, and their symbiotic lifestyle signature.</title>
        <authorList>
            <person name="Morin E."/>
            <person name="San Clemente H."/>
            <person name="Chen E.C.H."/>
            <person name="De La Providencia I."/>
            <person name="Hainaut M."/>
            <person name="Kuo A."/>
            <person name="Kohler A."/>
            <person name="Murat C."/>
            <person name="Tang N."/>
            <person name="Roy S."/>
            <person name="Loubradou J."/>
            <person name="Henrissat B."/>
            <person name="Grigoriev I.V."/>
            <person name="Corradi N."/>
            <person name="Roux C."/>
            <person name="Martin F.M."/>
        </authorList>
    </citation>
    <scope>NUCLEOTIDE SEQUENCE [LARGE SCALE GENOMIC DNA]</scope>
    <source>
        <strain evidence="2 3">DAOM 227022</strain>
    </source>
</reference>
<accession>A0A397SRV7</accession>
<dbReference type="OrthoDB" id="2445465at2759"/>
<evidence type="ECO:0000313" key="2">
    <source>
        <dbReference type="EMBL" id="RIA86677.1"/>
    </source>
</evidence>
<dbReference type="Proteomes" id="UP000265703">
    <property type="component" value="Unassembled WGS sequence"/>
</dbReference>
<feature type="transmembrane region" description="Helical" evidence="1">
    <location>
        <begin position="223"/>
        <end position="243"/>
    </location>
</feature>
<comment type="caution">
    <text evidence="2">The sequence shown here is derived from an EMBL/GenBank/DDBJ whole genome shotgun (WGS) entry which is preliminary data.</text>
</comment>
<organism evidence="2 3">
    <name type="scientific">Glomus cerebriforme</name>
    <dbReference type="NCBI Taxonomy" id="658196"/>
    <lineage>
        <taxon>Eukaryota</taxon>
        <taxon>Fungi</taxon>
        <taxon>Fungi incertae sedis</taxon>
        <taxon>Mucoromycota</taxon>
        <taxon>Glomeromycotina</taxon>
        <taxon>Glomeromycetes</taxon>
        <taxon>Glomerales</taxon>
        <taxon>Glomeraceae</taxon>
        <taxon>Glomus</taxon>
    </lineage>
</organism>
<gene>
    <name evidence="2" type="ORF">C1645_828903</name>
</gene>
<keyword evidence="1" id="KW-1133">Transmembrane helix</keyword>
<dbReference type="AlphaFoldDB" id="A0A397SRV7"/>
<evidence type="ECO:0000313" key="3">
    <source>
        <dbReference type="Proteomes" id="UP000265703"/>
    </source>
</evidence>
<feature type="transmembrane region" description="Helical" evidence="1">
    <location>
        <begin position="284"/>
        <end position="304"/>
    </location>
</feature>
<dbReference type="EMBL" id="QKYT01000350">
    <property type="protein sequence ID" value="RIA86677.1"/>
    <property type="molecule type" value="Genomic_DNA"/>
</dbReference>
<protein>
    <submittedName>
        <fullName evidence="2">Uncharacterized protein</fullName>
    </submittedName>
</protein>
<feature type="transmembrane region" description="Helical" evidence="1">
    <location>
        <begin position="255"/>
        <end position="272"/>
    </location>
</feature>
<name>A0A397SRV7_9GLOM</name>
<keyword evidence="3" id="KW-1185">Reference proteome</keyword>
<evidence type="ECO:0000256" key="1">
    <source>
        <dbReference type="SAM" id="Phobius"/>
    </source>
</evidence>
<proteinExistence type="predicted"/>